<gene>
    <name evidence="1" type="ORF">K460DRAFT_404301</name>
</gene>
<accession>A0A9P4LB12</accession>
<dbReference type="PANTHER" id="PTHR24148:SF73">
    <property type="entry name" value="HET DOMAIN PROTEIN (AFU_ORTHOLOGUE AFUA_8G01020)"/>
    <property type="match status" value="1"/>
</dbReference>
<dbReference type="OrthoDB" id="3800302at2759"/>
<dbReference type="RefSeq" id="XP_040791614.1">
    <property type="nucleotide sequence ID" value="XM_040936714.1"/>
</dbReference>
<dbReference type="GeneID" id="63853964"/>
<proteinExistence type="predicted"/>
<reference evidence="1" key="1">
    <citation type="submission" date="2020-01" db="EMBL/GenBank/DDBJ databases">
        <authorList>
            <consortium name="DOE Joint Genome Institute"/>
            <person name="Haridas S."/>
            <person name="Albert R."/>
            <person name="Binder M."/>
            <person name="Bloem J."/>
            <person name="Labutti K."/>
            <person name="Salamov A."/>
            <person name="Andreopoulos B."/>
            <person name="Baker S.E."/>
            <person name="Barry K."/>
            <person name="Bills G."/>
            <person name="Bluhm B.H."/>
            <person name="Cannon C."/>
            <person name="Castanera R."/>
            <person name="Culley D.E."/>
            <person name="Daum C."/>
            <person name="Ezra D."/>
            <person name="Gonzalez J.B."/>
            <person name="Henrissat B."/>
            <person name="Kuo A."/>
            <person name="Liang C."/>
            <person name="Lipzen A."/>
            <person name="Lutzoni F."/>
            <person name="Magnuson J."/>
            <person name="Mondo S."/>
            <person name="Nolan M."/>
            <person name="Ohm R."/>
            <person name="Pangilinan J."/>
            <person name="Park H.-J."/>
            <person name="Ramirez L."/>
            <person name="Alfaro M."/>
            <person name="Sun H."/>
            <person name="Tritt A."/>
            <person name="Yoshinaga Y."/>
            <person name="Zwiers L.-H."/>
            <person name="Turgeon B.G."/>
            <person name="Goodwin S.B."/>
            <person name="Spatafora J.W."/>
            <person name="Crous P.W."/>
            <person name="Grigoriev I.V."/>
        </authorList>
    </citation>
    <scope>NUCLEOTIDE SEQUENCE</scope>
    <source>
        <strain evidence="1">CBS 394.84</strain>
    </source>
</reference>
<keyword evidence="2" id="KW-1185">Reference proteome</keyword>
<organism evidence="1 2">
    <name type="scientific">Cucurbitaria berberidis CBS 394.84</name>
    <dbReference type="NCBI Taxonomy" id="1168544"/>
    <lineage>
        <taxon>Eukaryota</taxon>
        <taxon>Fungi</taxon>
        <taxon>Dikarya</taxon>
        <taxon>Ascomycota</taxon>
        <taxon>Pezizomycotina</taxon>
        <taxon>Dothideomycetes</taxon>
        <taxon>Pleosporomycetidae</taxon>
        <taxon>Pleosporales</taxon>
        <taxon>Pleosporineae</taxon>
        <taxon>Cucurbitariaceae</taxon>
        <taxon>Cucurbitaria</taxon>
    </lineage>
</organism>
<dbReference type="EMBL" id="ML976615">
    <property type="protein sequence ID" value="KAF1849051.1"/>
    <property type="molecule type" value="Genomic_DNA"/>
</dbReference>
<evidence type="ECO:0000313" key="1">
    <source>
        <dbReference type="EMBL" id="KAF1849051.1"/>
    </source>
</evidence>
<protein>
    <submittedName>
        <fullName evidence="1">Uncharacterized protein</fullName>
    </submittedName>
</protein>
<dbReference type="PANTHER" id="PTHR24148">
    <property type="entry name" value="ANKYRIN REPEAT DOMAIN-CONTAINING PROTEIN 39 HOMOLOG-RELATED"/>
    <property type="match status" value="1"/>
</dbReference>
<evidence type="ECO:0000313" key="2">
    <source>
        <dbReference type="Proteomes" id="UP000800039"/>
    </source>
</evidence>
<dbReference type="InterPro" id="IPR052895">
    <property type="entry name" value="HetReg/Transcr_Mod"/>
</dbReference>
<name>A0A9P4LB12_9PLEO</name>
<dbReference type="Proteomes" id="UP000800039">
    <property type="component" value="Unassembled WGS sequence"/>
</dbReference>
<dbReference type="AlphaFoldDB" id="A0A9P4LB12"/>
<sequence>MSEKQSAIAKARRRTVIYIEKLKNGVYSSFVQSLSQTLHLRDTTIQSIPELLHSKELFERGEKWTLARWLKTTKGRKATESKDVVFAGLSLLEPSTLLIDQSLQLEDSNLSHPRSSHSSEAPITTFPKLWPSLHADYSVETFGVLLNLAACLLTSSTWQDLFYMALRFRDPPGEFPKGGLPLYPHPSWMPDPSNWTSRPMEPFFMFNNKNIPLRLPTHIQDTGPKLSSDGSTLFLTAVEFDTVTAHSSLAGLTYPSFGELIHFLTWLAQSVPRVYGPAGSLGIEALTSVLTPRHRLAADTTKKAESADLLLCLCRVINYNVNESFKQLDLGYNPMQIALDPRLSEPSEPKKKHLREAFEAAKQAHPDAPWSGVDASTGTRIISKLEEGWRAHRTEYLLGAEDEQRVEGANKEEEPNYLDIYTLIEFLNMQGMPNHHMHLFMIKKGYMGVGLAWLPGDDKLFFIVDGATPYIFAHADNVLRRRAQQIREQINDKHTKASKTDLATELQDVETRIGSRDAWQLMGEAYVEGIMEGSLQRYSFV</sequence>
<comment type="caution">
    <text evidence="1">The sequence shown here is derived from an EMBL/GenBank/DDBJ whole genome shotgun (WGS) entry which is preliminary data.</text>
</comment>